<dbReference type="RefSeq" id="WP_251912580.1">
    <property type="nucleotide sequence ID" value="NZ_JAMRXG010000005.1"/>
</dbReference>
<feature type="transmembrane region" description="Helical" evidence="7">
    <location>
        <begin position="109"/>
        <end position="130"/>
    </location>
</feature>
<keyword evidence="6 7" id="KW-0472">Membrane</keyword>
<evidence type="ECO:0000313" key="9">
    <source>
        <dbReference type="EMBL" id="MCM6774726.1"/>
    </source>
</evidence>
<evidence type="ECO:0000256" key="7">
    <source>
        <dbReference type="RuleBase" id="RU363032"/>
    </source>
</evidence>
<feature type="transmembrane region" description="Helical" evidence="7">
    <location>
        <begin position="82"/>
        <end position="103"/>
    </location>
</feature>
<dbReference type="PROSITE" id="PS50928">
    <property type="entry name" value="ABC_TM1"/>
    <property type="match status" value="1"/>
</dbReference>
<evidence type="ECO:0000256" key="2">
    <source>
        <dbReference type="ARBA" id="ARBA00022448"/>
    </source>
</evidence>
<feature type="transmembrane region" description="Helical" evidence="7">
    <location>
        <begin position="209"/>
        <end position="230"/>
    </location>
</feature>
<dbReference type="Gene3D" id="1.10.3720.10">
    <property type="entry name" value="MetI-like"/>
    <property type="match status" value="1"/>
</dbReference>
<dbReference type="AlphaFoldDB" id="A0A9X2E6U4"/>
<keyword evidence="3" id="KW-1003">Cell membrane</keyword>
<dbReference type="InterPro" id="IPR035906">
    <property type="entry name" value="MetI-like_sf"/>
</dbReference>
<keyword evidence="10" id="KW-1185">Reference proteome</keyword>
<evidence type="ECO:0000256" key="1">
    <source>
        <dbReference type="ARBA" id="ARBA00004651"/>
    </source>
</evidence>
<dbReference type="PANTHER" id="PTHR30151:SF0">
    <property type="entry name" value="ABC TRANSPORTER PERMEASE PROTEIN MJ0413-RELATED"/>
    <property type="match status" value="1"/>
</dbReference>
<dbReference type="EMBL" id="JAMRXG010000005">
    <property type="protein sequence ID" value="MCM6774726.1"/>
    <property type="molecule type" value="Genomic_DNA"/>
</dbReference>
<evidence type="ECO:0000256" key="5">
    <source>
        <dbReference type="ARBA" id="ARBA00022989"/>
    </source>
</evidence>
<protein>
    <submittedName>
        <fullName evidence="9">ABC transporter permease subunit</fullName>
    </submittedName>
</protein>
<dbReference type="PANTHER" id="PTHR30151">
    <property type="entry name" value="ALKANE SULFONATE ABC TRANSPORTER-RELATED, MEMBRANE SUBUNIT"/>
    <property type="match status" value="1"/>
</dbReference>
<gene>
    <name evidence="9" type="ORF">NDR86_14710</name>
</gene>
<feature type="transmembrane region" description="Helical" evidence="7">
    <location>
        <begin position="43"/>
        <end position="70"/>
    </location>
</feature>
<dbReference type="GO" id="GO:0055085">
    <property type="term" value="P:transmembrane transport"/>
    <property type="evidence" value="ECO:0007669"/>
    <property type="project" value="InterPro"/>
</dbReference>
<comment type="caution">
    <text evidence="9">The sequence shown here is derived from an EMBL/GenBank/DDBJ whole genome shotgun (WGS) entry which is preliminary data.</text>
</comment>
<accession>A0A9X2E6U4</accession>
<evidence type="ECO:0000256" key="3">
    <source>
        <dbReference type="ARBA" id="ARBA00022475"/>
    </source>
</evidence>
<dbReference type="GO" id="GO:0005886">
    <property type="term" value="C:plasma membrane"/>
    <property type="evidence" value="ECO:0007669"/>
    <property type="project" value="UniProtKB-SubCell"/>
</dbReference>
<keyword evidence="2 7" id="KW-0813">Transport</keyword>
<name>A0A9X2E6U4_9NOCA</name>
<sequence>MVVLLAIAELLVRTGVVSPAVLPLASTVLDRAVGLLGNGRFLADLAATVAAWAVGLLIAVVVAVPAGLVLGSVPGVRTATRVIVELLRPIPSVALIPLVSLIIGVGPRMTITLIVYAAVWPVLFNTIYGLQSVEPVAKQTLRSFGFSQASVLMRVSLPSAAPFIATGIRLASSIAIIVAVAVGIVAGRINGPGIGAFIADANSGAGNTALVLAATLWAGVLGLILDTLAVTAERRMFHWHSAYSREAG</sequence>
<evidence type="ECO:0000256" key="4">
    <source>
        <dbReference type="ARBA" id="ARBA00022692"/>
    </source>
</evidence>
<feature type="transmembrane region" description="Helical" evidence="7">
    <location>
        <begin position="163"/>
        <end position="189"/>
    </location>
</feature>
<feature type="domain" description="ABC transmembrane type-1" evidence="8">
    <location>
        <begin position="45"/>
        <end position="229"/>
    </location>
</feature>
<evidence type="ECO:0000313" key="10">
    <source>
        <dbReference type="Proteomes" id="UP001139157"/>
    </source>
</evidence>
<dbReference type="Proteomes" id="UP001139157">
    <property type="component" value="Unassembled WGS sequence"/>
</dbReference>
<proteinExistence type="inferred from homology"/>
<dbReference type="InterPro" id="IPR000515">
    <property type="entry name" value="MetI-like"/>
</dbReference>
<organism evidence="9 10">
    <name type="scientific">Nocardia pulmonis</name>
    <dbReference type="NCBI Taxonomy" id="2951408"/>
    <lineage>
        <taxon>Bacteria</taxon>
        <taxon>Bacillati</taxon>
        <taxon>Actinomycetota</taxon>
        <taxon>Actinomycetes</taxon>
        <taxon>Mycobacteriales</taxon>
        <taxon>Nocardiaceae</taxon>
        <taxon>Nocardia</taxon>
    </lineage>
</organism>
<evidence type="ECO:0000259" key="8">
    <source>
        <dbReference type="PROSITE" id="PS50928"/>
    </source>
</evidence>
<comment type="similarity">
    <text evidence="7">Belongs to the binding-protein-dependent transport system permease family.</text>
</comment>
<reference evidence="9" key="1">
    <citation type="submission" date="2022-06" db="EMBL/GenBank/DDBJ databases">
        <title>Novel species in genus nocardia.</title>
        <authorList>
            <person name="Li F."/>
        </authorList>
    </citation>
    <scope>NUCLEOTIDE SEQUENCE</scope>
    <source>
        <strain evidence="9">CDC141</strain>
    </source>
</reference>
<dbReference type="Pfam" id="PF00528">
    <property type="entry name" value="BPD_transp_1"/>
    <property type="match status" value="1"/>
</dbReference>
<keyword evidence="4 7" id="KW-0812">Transmembrane</keyword>
<dbReference type="SUPFAM" id="SSF161098">
    <property type="entry name" value="MetI-like"/>
    <property type="match status" value="1"/>
</dbReference>
<evidence type="ECO:0000256" key="6">
    <source>
        <dbReference type="ARBA" id="ARBA00023136"/>
    </source>
</evidence>
<comment type="subcellular location">
    <subcellularLocation>
        <location evidence="1 7">Cell membrane</location>
        <topology evidence="1 7">Multi-pass membrane protein</topology>
    </subcellularLocation>
</comment>
<keyword evidence="5 7" id="KW-1133">Transmembrane helix</keyword>